<evidence type="ECO:0000256" key="2">
    <source>
        <dbReference type="ARBA" id="ARBA00022803"/>
    </source>
</evidence>
<keyword evidence="1" id="KW-0677">Repeat</keyword>
<keyword evidence="2 3" id="KW-0802">TPR repeat</keyword>
<organism evidence="4">
    <name type="scientific">Opuntia streptacantha</name>
    <name type="common">Prickly pear cactus</name>
    <name type="synonym">Opuntia cardona</name>
    <dbReference type="NCBI Taxonomy" id="393608"/>
    <lineage>
        <taxon>Eukaryota</taxon>
        <taxon>Viridiplantae</taxon>
        <taxon>Streptophyta</taxon>
        <taxon>Embryophyta</taxon>
        <taxon>Tracheophyta</taxon>
        <taxon>Spermatophyta</taxon>
        <taxon>Magnoliopsida</taxon>
        <taxon>eudicotyledons</taxon>
        <taxon>Gunneridae</taxon>
        <taxon>Pentapetalae</taxon>
        <taxon>Caryophyllales</taxon>
        <taxon>Cactineae</taxon>
        <taxon>Cactaceae</taxon>
        <taxon>Opuntioideae</taxon>
        <taxon>Opuntia</taxon>
    </lineage>
</organism>
<dbReference type="PANTHER" id="PTHR47337:SF1">
    <property type="entry name" value="TETRATRICOPEPTIDE REPEAT (TPR)-LIKE SUPERFAMILY PROTEIN"/>
    <property type="match status" value="1"/>
</dbReference>
<dbReference type="SUPFAM" id="SSF48452">
    <property type="entry name" value="TPR-like"/>
    <property type="match status" value="1"/>
</dbReference>
<evidence type="ECO:0000313" key="4">
    <source>
        <dbReference type="EMBL" id="MBA4657390.1"/>
    </source>
</evidence>
<reference evidence="4" key="1">
    <citation type="journal article" date="2013" name="J. Plant Res.">
        <title>Effect of fungi and light on seed germination of three Opuntia species from semiarid lands of central Mexico.</title>
        <authorList>
            <person name="Delgado-Sanchez P."/>
            <person name="Jimenez-Bremont J.F."/>
            <person name="Guerrero-Gonzalez Mde L."/>
            <person name="Flores J."/>
        </authorList>
    </citation>
    <scope>NUCLEOTIDE SEQUENCE</scope>
    <source>
        <tissue evidence="4">Cladode</tissue>
    </source>
</reference>
<proteinExistence type="predicted"/>
<feature type="repeat" description="TPR" evidence="3">
    <location>
        <begin position="63"/>
        <end position="96"/>
    </location>
</feature>
<name>A0A7C9A3X1_OPUST</name>
<dbReference type="PROSITE" id="PS50005">
    <property type="entry name" value="TPR"/>
    <property type="match status" value="1"/>
</dbReference>
<dbReference type="AlphaFoldDB" id="A0A7C9A3X1"/>
<dbReference type="Gene3D" id="1.25.40.10">
    <property type="entry name" value="Tetratricopeptide repeat domain"/>
    <property type="match status" value="1"/>
</dbReference>
<evidence type="ECO:0000256" key="3">
    <source>
        <dbReference type="PROSITE-ProRule" id="PRU00339"/>
    </source>
</evidence>
<evidence type="ECO:0000256" key="1">
    <source>
        <dbReference type="ARBA" id="ARBA00022737"/>
    </source>
</evidence>
<dbReference type="InterPro" id="IPR013105">
    <property type="entry name" value="TPR_2"/>
</dbReference>
<dbReference type="InterPro" id="IPR011990">
    <property type="entry name" value="TPR-like_helical_dom_sf"/>
</dbReference>
<accession>A0A7C9A3X1</accession>
<dbReference type="SMART" id="SM00028">
    <property type="entry name" value="TPR"/>
    <property type="match status" value="2"/>
</dbReference>
<protein>
    <submittedName>
        <fullName evidence="4">Uncharacterized protein</fullName>
    </submittedName>
</protein>
<dbReference type="InterPro" id="IPR019734">
    <property type="entry name" value="TPR_rpt"/>
</dbReference>
<dbReference type="Pfam" id="PF07719">
    <property type="entry name" value="TPR_2"/>
    <property type="match status" value="1"/>
</dbReference>
<sequence>MERLKAMIPVKIRRMIDESASGDLPATASALHDFFAQSPGFRSMIDDLTSPQRRLCAKNKESALQLKEKGNAHFSAGHYSKAVQFYTKALRVAPLDAVDKDIKLVATLYINRASCLHKLSLLEESLRDCSRALALSPRYAKKIPRFSCLCQSKRSCIYVASGS</sequence>
<dbReference type="PANTHER" id="PTHR47337">
    <property type="entry name" value="TETRATRICOPEPTIDE REPEAT (TPR)-LIKE SUPERFAMILY PROTEIN"/>
    <property type="match status" value="1"/>
</dbReference>
<reference evidence="4" key="2">
    <citation type="submission" date="2020-07" db="EMBL/GenBank/DDBJ databases">
        <authorList>
            <person name="Vera ALvarez R."/>
            <person name="Arias-Moreno D.M."/>
            <person name="Jimenez-Jacinto V."/>
            <person name="Jimenez-Bremont J.F."/>
            <person name="Swaminathan K."/>
            <person name="Moose S.P."/>
            <person name="Guerrero-Gonzalez M.L."/>
            <person name="Marino-Ramirez L."/>
            <person name="Landsman D."/>
            <person name="Rodriguez-Kessler M."/>
            <person name="Delgado-Sanchez P."/>
        </authorList>
    </citation>
    <scope>NUCLEOTIDE SEQUENCE</scope>
    <source>
        <tissue evidence="4">Cladode</tissue>
    </source>
</reference>
<dbReference type="EMBL" id="GISG01196112">
    <property type="protein sequence ID" value="MBA4657390.1"/>
    <property type="molecule type" value="Transcribed_RNA"/>
</dbReference>